<sequence length="207" mass="23632">MKSFPFIYFLLFLFIFSCQNDSSIENENFVIEQYKIQMSKDPLVFTLIDRQIDFSVQVSYIYEDIPKNQWGGMLTELNEKKSNDDILFLLKKRNIQTNADFQESLTALNTAQISVMKKYNNLPNLSDEVRNEIWKHCITSYGDRFKTAKSTDCCGSMRGHLWGCIGGSTVILGFSWLTGLAVPALRGAGWANDCIRKAEQTYGGCCH</sequence>
<evidence type="ECO:0000313" key="1">
    <source>
        <dbReference type="EMBL" id="MCP1383153.1"/>
    </source>
</evidence>
<dbReference type="Proteomes" id="UP001204772">
    <property type="component" value="Unassembled WGS sequence"/>
</dbReference>
<dbReference type="RefSeq" id="WP_253527795.1">
    <property type="nucleotide sequence ID" value="NZ_JAMZEL010000004.1"/>
</dbReference>
<reference evidence="1 2" key="1">
    <citation type="submission" date="2022-06" db="EMBL/GenBank/DDBJ databases">
        <title>Runella sp. S5 genome sequencing.</title>
        <authorList>
            <person name="Park S."/>
        </authorList>
    </citation>
    <scope>NUCLEOTIDE SEQUENCE [LARGE SCALE GENOMIC DNA]</scope>
    <source>
        <strain evidence="1 2">S5</strain>
    </source>
</reference>
<dbReference type="EMBL" id="JAMZEL010000004">
    <property type="protein sequence ID" value="MCP1383153.1"/>
    <property type="molecule type" value="Genomic_DNA"/>
</dbReference>
<dbReference type="PROSITE" id="PS51257">
    <property type="entry name" value="PROKAR_LIPOPROTEIN"/>
    <property type="match status" value="1"/>
</dbReference>
<comment type="caution">
    <text evidence="1">The sequence shown here is derived from an EMBL/GenBank/DDBJ whole genome shotgun (WGS) entry which is preliminary data.</text>
</comment>
<accession>A0ABT1FN14</accession>
<protein>
    <submittedName>
        <fullName evidence="1">Uncharacterized protein</fullName>
    </submittedName>
</protein>
<keyword evidence="2" id="KW-1185">Reference proteome</keyword>
<gene>
    <name evidence="1" type="ORF">NCI00_11985</name>
</gene>
<name>A0ABT1FN14_9BACT</name>
<evidence type="ECO:0000313" key="2">
    <source>
        <dbReference type="Proteomes" id="UP001204772"/>
    </source>
</evidence>
<proteinExistence type="predicted"/>
<organism evidence="1 2">
    <name type="scientific">Runella salmonicolor</name>
    <dbReference type="NCBI Taxonomy" id="2950278"/>
    <lineage>
        <taxon>Bacteria</taxon>
        <taxon>Pseudomonadati</taxon>
        <taxon>Bacteroidota</taxon>
        <taxon>Cytophagia</taxon>
        <taxon>Cytophagales</taxon>
        <taxon>Spirosomataceae</taxon>
        <taxon>Runella</taxon>
    </lineage>
</organism>